<dbReference type="CDD" id="cd05018">
    <property type="entry name" value="CoxG"/>
    <property type="match status" value="1"/>
</dbReference>
<evidence type="ECO:0000313" key="2">
    <source>
        <dbReference type="EMBL" id="TMJ10263.1"/>
    </source>
</evidence>
<dbReference type="InterPro" id="IPR010419">
    <property type="entry name" value="CO_DH_gsu"/>
</dbReference>
<dbReference type="InterPro" id="IPR023393">
    <property type="entry name" value="START-like_dom_sf"/>
</dbReference>
<accession>A0A537LQG2</accession>
<dbReference type="Proteomes" id="UP000318661">
    <property type="component" value="Unassembled WGS sequence"/>
</dbReference>
<dbReference type="EMBL" id="VBAJ01000017">
    <property type="protein sequence ID" value="TMJ10263.1"/>
    <property type="molecule type" value="Genomic_DNA"/>
</dbReference>
<reference evidence="3 4" key="1">
    <citation type="journal article" date="2019" name="Nat. Microbiol.">
        <title>Mediterranean grassland soil C-N compound turnover is dependent on rainfall and depth, and is mediated by genomically divergent microorganisms.</title>
        <authorList>
            <person name="Diamond S."/>
            <person name="Andeer P.F."/>
            <person name="Li Z."/>
            <person name="Crits-Christoph A."/>
            <person name="Burstein D."/>
            <person name="Anantharaman K."/>
            <person name="Lane K.R."/>
            <person name="Thomas B.C."/>
            <person name="Pan C."/>
            <person name="Northen T.R."/>
            <person name="Banfield J.F."/>
        </authorList>
    </citation>
    <scope>NUCLEOTIDE SEQUENCE [LARGE SCALE GENOMIC DNA]</scope>
    <source>
        <strain evidence="1">NP_1</strain>
        <strain evidence="2">NP_2</strain>
    </source>
</reference>
<evidence type="ECO:0000313" key="1">
    <source>
        <dbReference type="EMBL" id="TMJ07482.1"/>
    </source>
</evidence>
<dbReference type="SUPFAM" id="SSF55961">
    <property type="entry name" value="Bet v1-like"/>
    <property type="match status" value="1"/>
</dbReference>
<evidence type="ECO:0000313" key="4">
    <source>
        <dbReference type="Proteomes" id="UP000318661"/>
    </source>
</evidence>
<organism evidence="2 4">
    <name type="scientific">Candidatus Segetimicrobium genomatis</name>
    <dbReference type="NCBI Taxonomy" id="2569760"/>
    <lineage>
        <taxon>Bacteria</taxon>
        <taxon>Bacillati</taxon>
        <taxon>Candidatus Sysuimicrobiota</taxon>
        <taxon>Candidatus Sysuimicrobiia</taxon>
        <taxon>Candidatus Sysuimicrobiales</taxon>
        <taxon>Candidatus Segetimicrobiaceae</taxon>
        <taxon>Candidatus Segetimicrobium</taxon>
    </lineage>
</organism>
<gene>
    <name evidence="1" type="ORF">E6G98_13540</name>
    <name evidence="2" type="ORF">E6G99_01110</name>
</gene>
<dbReference type="AlphaFoldDB" id="A0A537LQG2"/>
<dbReference type="PANTHER" id="PTHR38588">
    <property type="entry name" value="BLL0334 PROTEIN"/>
    <property type="match status" value="1"/>
</dbReference>
<dbReference type="PANTHER" id="PTHR38588:SF1">
    <property type="entry name" value="BLL0334 PROTEIN"/>
    <property type="match status" value="1"/>
</dbReference>
<dbReference type="Gene3D" id="3.30.530.20">
    <property type="match status" value="1"/>
</dbReference>
<name>A0A537LQG2_9BACT</name>
<dbReference type="EMBL" id="VBAI01000263">
    <property type="protein sequence ID" value="TMJ07482.1"/>
    <property type="molecule type" value="Genomic_DNA"/>
</dbReference>
<protein>
    <submittedName>
        <fullName evidence="2">Carbon monoxide dehydrogenase subunit G</fullName>
    </submittedName>
</protein>
<dbReference type="Pfam" id="PF06240">
    <property type="entry name" value="COXG"/>
    <property type="match status" value="1"/>
</dbReference>
<comment type="caution">
    <text evidence="2">The sequence shown here is derived from an EMBL/GenBank/DDBJ whole genome shotgun (WGS) entry which is preliminary data.</text>
</comment>
<evidence type="ECO:0000313" key="3">
    <source>
        <dbReference type="Proteomes" id="UP000315217"/>
    </source>
</evidence>
<proteinExistence type="predicted"/>
<sequence length="145" mass="15619">MKVEGTYTLPAPRQRVWELLNDPAVLARATPGVKELQPQGNDVFKAIIEIGIGPVKGTYTGQVSIADRVPPQRMRLIVEGGGKAGTVKASGELHLEEQDGRTVIDYTGDAQITGLIASVGHRLIGGVAKQMAQDFFKALERELTK</sequence>
<dbReference type="Proteomes" id="UP000315217">
    <property type="component" value="Unassembled WGS sequence"/>
</dbReference>